<proteinExistence type="predicted"/>
<evidence type="ECO:0000313" key="2">
    <source>
        <dbReference type="EMBL" id="KAL1277100.1"/>
    </source>
</evidence>
<name>A0ABR3NJI3_9TELE</name>
<sequence>MEWNDAYASNKGSSSHKLDSVKTRDTNCHVEKWFGIVKSSILPKKRHVRPADFIQALYSSLKGRYMEHVLKNNLPENLLVRPIRPMKSPVFAKESWEKKEEQAPKKVQHLWTCPDSELVVSVLQSADNRTSYTLRHTDFVTLRPHEILNDQQHQNGDANLASLHVGIIVGAPLQGNSTGEIYSCTADLQSCKQLQRPDSESIRFFGMFAAVSSAAVTILPSVFLKASVHIFSHECDGTRISYLAFATSSTAAYRPSQNLLSLTKVWYLLEANPSILRKVLVIITAGEPSDADAGNVLNRCDEQNILRYIIGDQKEANDRNRQSELSQKMDSAYRPSQY</sequence>
<evidence type="ECO:0000313" key="3">
    <source>
        <dbReference type="Proteomes" id="UP001558613"/>
    </source>
</evidence>
<keyword evidence="3" id="KW-1185">Reference proteome</keyword>
<dbReference type="Proteomes" id="UP001558613">
    <property type="component" value="Unassembled WGS sequence"/>
</dbReference>
<feature type="region of interest" description="Disordered" evidence="1">
    <location>
        <begin position="1"/>
        <end position="21"/>
    </location>
</feature>
<gene>
    <name evidence="2" type="ORF">QQF64_023773</name>
</gene>
<comment type="caution">
    <text evidence="2">The sequence shown here is derived from an EMBL/GenBank/DDBJ whole genome shotgun (WGS) entry which is preliminary data.</text>
</comment>
<feature type="compositionally biased region" description="Polar residues" evidence="1">
    <location>
        <begin position="323"/>
        <end position="338"/>
    </location>
</feature>
<evidence type="ECO:0000256" key="1">
    <source>
        <dbReference type="SAM" id="MobiDB-lite"/>
    </source>
</evidence>
<reference evidence="2 3" key="1">
    <citation type="submission" date="2023-09" db="EMBL/GenBank/DDBJ databases">
        <authorList>
            <person name="Wang M."/>
        </authorList>
    </citation>
    <scope>NUCLEOTIDE SEQUENCE [LARGE SCALE GENOMIC DNA]</scope>
    <source>
        <strain evidence="2">GT-2023</strain>
        <tissue evidence="2">Liver</tissue>
    </source>
</reference>
<dbReference type="EMBL" id="JAYMGO010000003">
    <property type="protein sequence ID" value="KAL1277100.1"/>
    <property type="molecule type" value="Genomic_DNA"/>
</dbReference>
<feature type="region of interest" description="Disordered" evidence="1">
    <location>
        <begin position="317"/>
        <end position="338"/>
    </location>
</feature>
<organism evidence="2 3">
    <name type="scientific">Cirrhinus molitorella</name>
    <name type="common">mud carp</name>
    <dbReference type="NCBI Taxonomy" id="172907"/>
    <lineage>
        <taxon>Eukaryota</taxon>
        <taxon>Metazoa</taxon>
        <taxon>Chordata</taxon>
        <taxon>Craniata</taxon>
        <taxon>Vertebrata</taxon>
        <taxon>Euteleostomi</taxon>
        <taxon>Actinopterygii</taxon>
        <taxon>Neopterygii</taxon>
        <taxon>Teleostei</taxon>
        <taxon>Ostariophysi</taxon>
        <taxon>Cypriniformes</taxon>
        <taxon>Cyprinidae</taxon>
        <taxon>Labeoninae</taxon>
        <taxon>Labeonini</taxon>
        <taxon>Cirrhinus</taxon>
    </lineage>
</organism>
<accession>A0ABR3NJI3</accession>
<protein>
    <submittedName>
        <fullName evidence="2">Uncharacterized protein</fullName>
    </submittedName>
</protein>